<accession>A0ABW4ASB6</accession>
<evidence type="ECO:0000259" key="5">
    <source>
        <dbReference type="PROSITE" id="PS50977"/>
    </source>
</evidence>
<evidence type="ECO:0000313" key="7">
    <source>
        <dbReference type="Proteomes" id="UP001597183"/>
    </source>
</evidence>
<dbReference type="EMBL" id="JBHTMK010000064">
    <property type="protein sequence ID" value="MFD1373145.1"/>
    <property type="molecule type" value="Genomic_DNA"/>
</dbReference>
<keyword evidence="3" id="KW-0804">Transcription</keyword>
<organism evidence="6 7">
    <name type="scientific">Actinoplanes sichuanensis</name>
    <dbReference type="NCBI Taxonomy" id="512349"/>
    <lineage>
        <taxon>Bacteria</taxon>
        <taxon>Bacillati</taxon>
        <taxon>Actinomycetota</taxon>
        <taxon>Actinomycetes</taxon>
        <taxon>Micromonosporales</taxon>
        <taxon>Micromonosporaceae</taxon>
        <taxon>Actinoplanes</taxon>
    </lineage>
</organism>
<evidence type="ECO:0000256" key="1">
    <source>
        <dbReference type="ARBA" id="ARBA00023015"/>
    </source>
</evidence>
<sequence length="211" mass="23624">MTSRRMRAEQVEQTRTTILSTAERLFAERGVVSVSNRQISETAGLGNNTAVSYHFGGKQELVRAVVDRHASAMEAIRKDLLGRYQGSTELRDWVTCVVRPFTDHLTALGNPSWYARFAAQLMTDPQLRELAGAQLEQAPMLHTVIDSLHRCLPELPPPVRLRRDDMARTLIVHFCAQLERTAAPDWPAARTDLIDAVEGLYRAPHTPAPSE</sequence>
<keyword evidence="7" id="KW-1185">Reference proteome</keyword>
<comment type="caution">
    <text evidence="6">The sequence shown here is derived from an EMBL/GenBank/DDBJ whole genome shotgun (WGS) entry which is preliminary data.</text>
</comment>
<evidence type="ECO:0000256" key="4">
    <source>
        <dbReference type="PROSITE-ProRule" id="PRU00335"/>
    </source>
</evidence>
<dbReference type="InterPro" id="IPR001647">
    <property type="entry name" value="HTH_TetR"/>
</dbReference>
<dbReference type="SUPFAM" id="SSF46689">
    <property type="entry name" value="Homeodomain-like"/>
    <property type="match status" value="1"/>
</dbReference>
<dbReference type="InterPro" id="IPR041586">
    <property type="entry name" value="PsrA_TetR_C"/>
</dbReference>
<comment type="caution">
    <text evidence="4">Lacks conserved residue(s) required for the propagation of feature annotation.</text>
</comment>
<gene>
    <name evidence="6" type="ORF">ACFQ5G_48120</name>
</gene>
<dbReference type="PANTHER" id="PTHR30055:SF234">
    <property type="entry name" value="HTH-TYPE TRANSCRIPTIONAL REGULATOR BETI"/>
    <property type="match status" value="1"/>
</dbReference>
<keyword evidence="2 4" id="KW-0238">DNA-binding</keyword>
<dbReference type="Pfam" id="PF17939">
    <property type="entry name" value="TetR_C_30"/>
    <property type="match status" value="1"/>
</dbReference>
<reference evidence="7" key="1">
    <citation type="journal article" date="2019" name="Int. J. Syst. Evol. Microbiol.">
        <title>The Global Catalogue of Microorganisms (GCM) 10K type strain sequencing project: providing services to taxonomists for standard genome sequencing and annotation.</title>
        <authorList>
            <consortium name="The Broad Institute Genomics Platform"/>
            <consortium name="The Broad Institute Genome Sequencing Center for Infectious Disease"/>
            <person name="Wu L."/>
            <person name="Ma J."/>
        </authorList>
    </citation>
    <scope>NUCLEOTIDE SEQUENCE [LARGE SCALE GENOMIC DNA]</scope>
    <source>
        <strain evidence="7">CCM 7526</strain>
    </source>
</reference>
<protein>
    <submittedName>
        <fullName evidence="6">TetR/AcrR family transcriptional regulator</fullName>
    </submittedName>
</protein>
<dbReference type="Pfam" id="PF00440">
    <property type="entry name" value="TetR_N"/>
    <property type="match status" value="1"/>
</dbReference>
<dbReference type="PANTHER" id="PTHR30055">
    <property type="entry name" value="HTH-TYPE TRANSCRIPTIONAL REGULATOR RUTR"/>
    <property type="match status" value="1"/>
</dbReference>
<dbReference type="InterPro" id="IPR050109">
    <property type="entry name" value="HTH-type_TetR-like_transc_reg"/>
</dbReference>
<evidence type="ECO:0000256" key="2">
    <source>
        <dbReference type="ARBA" id="ARBA00023125"/>
    </source>
</evidence>
<feature type="domain" description="HTH tetR-type" evidence="5">
    <location>
        <begin position="12"/>
        <end position="73"/>
    </location>
</feature>
<evidence type="ECO:0000313" key="6">
    <source>
        <dbReference type="EMBL" id="MFD1373145.1"/>
    </source>
</evidence>
<name>A0ABW4ASB6_9ACTN</name>
<evidence type="ECO:0000256" key="3">
    <source>
        <dbReference type="ARBA" id="ARBA00023163"/>
    </source>
</evidence>
<keyword evidence="1" id="KW-0805">Transcription regulation</keyword>
<dbReference type="Proteomes" id="UP001597183">
    <property type="component" value="Unassembled WGS sequence"/>
</dbReference>
<proteinExistence type="predicted"/>
<dbReference type="InterPro" id="IPR009057">
    <property type="entry name" value="Homeodomain-like_sf"/>
</dbReference>
<dbReference type="Gene3D" id="1.10.357.10">
    <property type="entry name" value="Tetracycline Repressor, domain 2"/>
    <property type="match status" value="1"/>
</dbReference>
<dbReference type="RefSeq" id="WP_317796887.1">
    <property type="nucleotide sequence ID" value="NZ_AP028461.1"/>
</dbReference>
<dbReference type="PROSITE" id="PS50977">
    <property type="entry name" value="HTH_TETR_2"/>
    <property type="match status" value="1"/>
</dbReference>